<protein>
    <submittedName>
        <fullName evidence="1">Uncharacterized protein</fullName>
    </submittedName>
</protein>
<organism evidence="1 3">
    <name type="scientific">Pseudomonas taetrolens</name>
    <dbReference type="NCBI Taxonomy" id="47884"/>
    <lineage>
        <taxon>Bacteria</taxon>
        <taxon>Pseudomonadati</taxon>
        <taxon>Pseudomonadota</taxon>
        <taxon>Gammaproteobacteria</taxon>
        <taxon>Pseudomonadales</taxon>
        <taxon>Pseudomonadaceae</taxon>
        <taxon>Pseudomonas</taxon>
    </lineage>
</organism>
<dbReference type="EMBL" id="JYLA01000005">
    <property type="protein sequence ID" value="KMM84308.1"/>
    <property type="molecule type" value="Genomic_DNA"/>
</dbReference>
<proteinExistence type="predicted"/>
<reference evidence="2 4" key="2">
    <citation type="submission" date="2016-10" db="EMBL/GenBank/DDBJ databases">
        <authorList>
            <person name="Varghese N."/>
            <person name="Submissions S."/>
        </authorList>
    </citation>
    <scope>NUCLEOTIDE SEQUENCE [LARGE SCALE GENOMIC DNA]</scope>
    <source>
        <strain evidence="2 4">BS3652</strain>
    </source>
</reference>
<dbReference type="Proteomes" id="UP000036395">
    <property type="component" value="Unassembled WGS sequence"/>
</dbReference>
<evidence type="ECO:0000313" key="3">
    <source>
        <dbReference type="Proteomes" id="UP000036395"/>
    </source>
</evidence>
<evidence type="ECO:0000313" key="2">
    <source>
        <dbReference type="EMBL" id="SEC59273.1"/>
    </source>
</evidence>
<gene>
    <name evidence="2" type="ORF">SAMN04490203_2712</name>
    <name evidence="1" type="ORF">TU78_13810</name>
</gene>
<dbReference type="STRING" id="47884.SAMN04490203_2712"/>
<accession>A0A0J6GPJ5</accession>
<name>A0A0J6GPJ5_PSETA</name>
<dbReference type="AlphaFoldDB" id="A0A0J6GPJ5"/>
<sequence>MSTGFTEDEMRRALGLDTPAPAIAPHAEPKIEPAASIPVTAPPKAIPRTPVKRRGPMLRVTLQVSKVYDGEETLFVHDAKTLSRFDAEQEAKKALAKAGFKYFVVESIVTVD</sequence>
<dbReference type="RefSeq" id="WP_048382084.1">
    <property type="nucleotide sequence ID" value="NZ_FNRS01000001.1"/>
</dbReference>
<dbReference type="Proteomes" id="UP000183155">
    <property type="component" value="Unassembled WGS sequence"/>
</dbReference>
<dbReference type="OrthoDB" id="6913269at2"/>
<evidence type="ECO:0000313" key="1">
    <source>
        <dbReference type="EMBL" id="KMM84308.1"/>
    </source>
</evidence>
<dbReference type="PATRIC" id="fig|47884.3.peg.3226"/>
<reference evidence="1 3" key="1">
    <citation type="submission" date="2015-02" db="EMBL/GenBank/DDBJ databases">
        <title>Pseudomonas helleri sp. nov. and Pseudomonas weihenstephanensis sp. nov., isolated from raw cows milk.</title>
        <authorList>
            <person name="von Neubeck M."/>
            <person name="Huptas C."/>
            <person name="Wenning M."/>
            <person name="Scherer S."/>
        </authorList>
    </citation>
    <scope>NUCLEOTIDE SEQUENCE [LARGE SCALE GENOMIC DNA]</scope>
    <source>
        <strain evidence="1 3">DSM 21104</strain>
    </source>
</reference>
<comment type="caution">
    <text evidence="1">The sequence shown here is derived from an EMBL/GenBank/DDBJ whole genome shotgun (WGS) entry which is preliminary data.</text>
</comment>
<dbReference type="EMBL" id="FNRS01000001">
    <property type="protein sequence ID" value="SEC59273.1"/>
    <property type="molecule type" value="Genomic_DNA"/>
</dbReference>
<evidence type="ECO:0000313" key="4">
    <source>
        <dbReference type="Proteomes" id="UP000183155"/>
    </source>
</evidence>
<keyword evidence="4" id="KW-1185">Reference proteome</keyword>